<dbReference type="AlphaFoldDB" id="A0A564WJI3"/>
<protein>
    <submittedName>
        <fullName evidence="1">Uncharacterized protein</fullName>
    </submittedName>
</protein>
<reference evidence="1" key="1">
    <citation type="submission" date="2018-11" db="EMBL/GenBank/DDBJ databases">
        <authorList>
            <person name="Onetto C."/>
        </authorList>
    </citation>
    <scope>NUCLEOTIDE SEQUENCE [LARGE SCALE GENOMIC DNA]</scope>
</reference>
<keyword evidence="2" id="KW-1185">Reference proteome</keyword>
<accession>A0A564WJI3</accession>
<dbReference type="Proteomes" id="UP000326641">
    <property type="component" value="Unassembled WGS sequence"/>
</dbReference>
<evidence type="ECO:0000313" key="1">
    <source>
        <dbReference type="EMBL" id="VUX47804.1"/>
    </source>
</evidence>
<sequence>MPDLNTILLAVRTDFPETVRPGVTLVAKTHRKPTFDPVTDANHIKASNVTVTRSTFTEKAISSPRFSDVEVVFYTTESRAEPQDLVWDNPHLYRLHLVEQVDLNYYKWYAKKV</sequence>
<evidence type="ECO:0000313" key="2">
    <source>
        <dbReference type="Proteomes" id="UP000326641"/>
    </source>
</evidence>
<name>A0A564WJI3_9PROT</name>
<dbReference type="EMBL" id="UXAT02000052">
    <property type="protein sequence ID" value="VUX47804.1"/>
    <property type="molecule type" value="Genomic_DNA"/>
</dbReference>
<gene>
    <name evidence="1" type="ORF">DF3PA_70125</name>
</gene>
<comment type="caution">
    <text evidence="1">The sequence shown here is derived from an EMBL/GenBank/DDBJ whole genome shotgun (WGS) entry which is preliminary data.</text>
</comment>
<organism evidence="1 2">
    <name type="scientific">Candidatus Defluviicoccus seviourii</name>
    <dbReference type="NCBI Taxonomy" id="2565273"/>
    <lineage>
        <taxon>Bacteria</taxon>
        <taxon>Pseudomonadati</taxon>
        <taxon>Pseudomonadota</taxon>
        <taxon>Alphaproteobacteria</taxon>
        <taxon>Rhodospirillales</taxon>
        <taxon>Rhodospirillaceae</taxon>
        <taxon>Defluviicoccus</taxon>
    </lineage>
</organism>
<proteinExistence type="predicted"/>